<proteinExistence type="predicted"/>
<name>A0ABY8PMG1_9PSED</name>
<reference evidence="2 3" key="1">
    <citation type="journal article" date="2012" name="Appl. Soil Ecol.">
        <title>Isolation and characterization of new plant growth-promoting bacterial endophytes.</title>
        <authorList>
            <person name="Rashid S."/>
            <person name="Charles T.C."/>
            <person name="Glick B.R."/>
        </authorList>
    </citation>
    <scope>NUCLEOTIDE SEQUENCE [LARGE SCALE GENOMIC DNA]</scope>
    <source>
        <strain evidence="2 3">YsS1</strain>
        <plasmid evidence="2 3">unnamed</plasmid>
    </source>
</reference>
<evidence type="ECO:0000313" key="3">
    <source>
        <dbReference type="Proteomes" id="UP001227386"/>
    </source>
</evidence>
<keyword evidence="3" id="KW-1185">Reference proteome</keyword>
<dbReference type="EMBL" id="CP123772">
    <property type="protein sequence ID" value="WGO96426.1"/>
    <property type="molecule type" value="Genomic_DNA"/>
</dbReference>
<keyword evidence="2" id="KW-0614">Plasmid</keyword>
<keyword evidence="1" id="KW-1133">Transmembrane helix</keyword>
<feature type="transmembrane region" description="Helical" evidence="1">
    <location>
        <begin position="77"/>
        <end position="101"/>
    </location>
</feature>
<sequence>MPFTEIAPLALETVIVGSIVVFTAAGILGLAVGQLQRRWQISSTAAWLFFFVALLATVALSGFFQVAERFAPLLEPYMGIVALLSVIANAAVWTACFFTLFGGKRSKS</sequence>
<feature type="transmembrane region" description="Helical" evidence="1">
    <location>
        <begin position="45"/>
        <end position="65"/>
    </location>
</feature>
<evidence type="ECO:0000313" key="2">
    <source>
        <dbReference type="EMBL" id="WGO96426.1"/>
    </source>
</evidence>
<evidence type="ECO:0000256" key="1">
    <source>
        <dbReference type="SAM" id="Phobius"/>
    </source>
</evidence>
<protein>
    <submittedName>
        <fullName evidence="2">Uncharacterized protein</fullName>
    </submittedName>
</protein>
<feature type="transmembrane region" description="Helical" evidence="1">
    <location>
        <begin position="6"/>
        <end position="33"/>
    </location>
</feature>
<organism evidence="2 3">
    <name type="scientific">Pseudomonas viciae</name>
    <dbReference type="NCBI Taxonomy" id="2505979"/>
    <lineage>
        <taxon>Bacteria</taxon>
        <taxon>Pseudomonadati</taxon>
        <taxon>Pseudomonadota</taxon>
        <taxon>Gammaproteobacteria</taxon>
        <taxon>Pseudomonadales</taxon>
        <taxon>Pseudomonadaceae</taxon>
        <taxon>Pseudomonas</taxon>
    </lineage>
</organism>
<keyword evidence="1" id="KW-0812">Transmembrane</keyword>
<dbReference type="Proteomes" id="UP001227386">
    <property type="component" value="Plasmid unnamed"/>
</dbReference>
<gene>
    <name evidence="2" type="ORF">QCD61_28425</name>
</gene>
<keyword evidence="1" id="KW-0472">Membrane</keyword>
<accession>A0ABY8PMG1</accession>
<dbReference type="RefSeq" id="WP_280945009.1">
    <property type="nucleotide sequence ID" value="NZ_CP123772.1"/>
</dbReference>
<geneLocation type="plasmid" evidence="2 3">
    <name>unnamed</name>
</geneLocation>